<dbReference type="InterPro" id="IPR029058">
    <property type="entry name" value="AB_hydrolase_fold"/>
</dbReference>
<keyword evidence="6" id="KW-1185">Reference proteome</keyword>
<dbReference type="GO" id="GO:0016787">
    <property type="term" value="F:hydrolase activity"/>
    <property type="evidence" value="ECO:0007669"/>
    <property type="project" value="UniProtKB-KW"/>
</dbReference>
<reference evidence="5" key="1">
    <citation type="journal article" date="2020" name="Stud. Mycol.">
        <title>101 Dothideomycetes genomes: a test case for predicting lifestyles and emergence of pathogens.</title>
        <authorList>
            <person name="Haridas S."/>
            <person name="Albert R."/>
            <person name="Binder M."/>
            <person name="Bloem J."/>
            <person name="Labutti K."/>
            <person name="Salamov A."/>
            <person name="Andreopoulos B."/>
            <person name="Baker S."/>
            <person name="Barry K."/>
            <person name="Bills G."/>
            <person name="Bluhm B."/>
            <person name="Cannon C."/>
            <person name="Castanera R."/>
            <person name="Culley D."/>
            <person name="Daum C."/>
            <person name="Ezra D."/>
            <person name="Gonzalez J."/>
            <person name="Henrissat B."/>
            <person name="Kuo A."/>
            <person name="Liang C."/>
            <person name="Lipzen A."/>
            <person name="Lutzoni F."/>
            <person name="Magnuson J."/>
            <person name="Mondo S."/>
            <person name="Nolan M."/>
            <person name="Ohm R."/>
            <person name="Pangilinan J."/>
            <person name="Park H.-J."/>
            <person name="Ramirez L."/>
            <person name="Alfaro M."/>
            <person name="Sun H."/>
            <person name="Tritt A."/>
            <person name="Yoshinaga Y."/>
            <person name="Zwiers L.-H."/>
            <person name="Turgeon B."/>
            <person name="Goodwin S."/>
            <person name="Spatafora J."/>
            <person name="Crous P."/>
            <person name="Grigoriev I."/>
        </authorList>
    </citation>
    <scope>NUCLEOTIDE SEQUENCE</scope>
    <source>
        <strain evidence="5">CBS 115976</strain>
    </source>
</reference>
<dbReference type="InterPro" id="IPR002921">
    <property type="entry name" value="Fungal_lipase-type"/>
</dbReference>
<accession>A0A6A6URT7</accession>
<dbReference type="PANTHER" id="PTHR46640">
    <property type="entry name" value="TRIACYLGLYCEROL LIPASE, PUTATIVE (AFU_ORTHOLOGUE AFUA_6G06510)-RELATED"/>
    <property type="match status" value="1"/>
</dbReference>
<evidence type="ECO:0000256" key="2">
    <source>
        <dbReference type="ARBA" id="ARBA00022801"/>
    </source>
</evidence>
<dbReference type="OrthoDB" id="426718at2759"/>
<feature type="chain" id="PRO_5025587270" evidence="3">
    <location>
        <begin position="19"/>
        <end position="259"/>
    </location>
</feature>
<protein>
    <submittedName>
        <fullName evidence="5">Alpha/beta-hydrolase</fullName>
    </submittedName>
</protein>
<feature type="domain" description="Fungal lipase-type" evidence="4">
    <location>
        <begin position="109"/>
        <end position="246"/>
    </location>
</feature>
<dbReference type="AlphaFoldDB" id="A0A6A6URT7"/>
<proteinExistence type="predicted"/>
<dbReference type="Gene3D" id="3.40.50.1820">
    <property type="entry name" value="alpha/beta hydrolase"/>
    <property type="match status" value="1"/>
</dbReference>
<dbReference type="PANTHER" id="PTHR46640:SF1">
    <property type="entry name" value="FUNGAL LIPASE-LIKE DOMAIN-CONTAINING PROTEIN-RELATED"/>
    <property type="match status" value="1"/>
</dbReference>
<evidence type="ECO:0000256" key="1">
    <source>
        <dbReference type="ARBA" id="ARBA00022729"/>
    </source>
</evidence>
<feature type="non-terminal residue" evidence="5">
    <location>
        <position position="259"/>
    </location>
</feature>
<dbReference type="Proteomes" id="UP000799302">
    <property type="component" value="Unassembled WGS sequence"/>
</dbReference>
<organism evidence="5 6">
    <name type="scientific">Microthyrium microscopicum</name>
    <dbReference type="NCBI Taxonomy" id="703497"/>
    <lineage>
        <taxon>Eukaryota</taxon>
        <taxon>Fungi</taxon>
        <taxon>Dikarya</taxon>
        <taxon>Ascomycota</taxon>
        <taxon>Pezizomycotina</taxon>
        <taxon>Dothideomycetes</taxon>
        <taxon>Dothideomycetes incertae sedis</taxon>
        <taxon>Microthyriales</taxon>
        <taxon>Microthyriaceae</taxon>
        <taxon>Microthyrium</taxon>
    </lineage>
</organism>
<name>A0A6A6URT7_9PEZI</name>
<dbReference type="GO" id="GO:0006629">
    <property type="term" value="P:lipid metabolic process"/>
    <property type="evidence" value="ECO:0007669"/>
    <property type="project" value="InterPro"/>
</dbReference>
<evidence type="ECO:0000313" key="6">
    <source>
        <dbReference type="Proteomes" id="UP000799302"/>
    </source>
</evidence>
<dbReference type="InterPro" id="IPR051299">
    <property type="entry name" value="AB_hydrolase_lip/est"/>
</dbReference>
<dbReference type="SUPFAM" id="SSF53474">
    <property type="entry name" value="alpha/beta-Hydrolases"/>
    <property type="match status" value="1"/>
</dbReference>
<dbReference type="Pfam" id="PF01764">
    <property type="entry name" value="Lipase_3"/>
    <property type="match status" value="1"/>
</dbReference>
<feature type="signal peptide" evidence="3">
    <location>
        <begin position="1"/>
        <end position="18"/>
    </location>
</feature>
<dbReference type="CDD" id="cd00519">
    <property type="entry name" value="Lipase_3"/>
    <property type="match status" value="1"/>
</dbReference>
<keyword evidence="1 3" id="KW-0732">Signal</keyword>
<gene>
    <name evidence="5" type="ORF">BT63DRAFT_461791</name>
</gene>
<dbReference type="EMBL" id="MU004230">
    <property type="protein sequence ID" value="KAF2674127.1"/>
    <property type="molecule type" value="Genomic_DNA"/>
</dbReference>
<sequence>MASRKLLLLMSLAQLSLSLPQVRTISSSVQGISDTLFSTLELIENFAAASYCPSNTMRSKDAAKISCPKSKNCPKVESAVTAIVAPVRNFLKTDVTGFVATDSTNNLTVIAFQGTETLKQAKIDLTLSLKKIDEVCQGCTVHTGFWQSWEEAKPQVMKAVNESLNKFPNNKLVVTGHSLGGAIATIAAIDLRSNGVAVDLVSMLNFGAPRIGNQQLADYVQKPKSKTGENHRVTHYNDPVPRLPPTIMGYAHYTPEIYI</sequence>
<evidence type="ECO:0000313" key="5">
    <source>
        <dbReference type="EMBL" id="KAF2674127.1"/>
    </source>
</evidence>
<evidence type="ECO:0000256" key="3">
    <source>
        <dbReference type="SAM" id="SignalP"/>
    </source>
</evidence>
<keyword evidence="2 5" id="KW-0378">Hydrolase</keyword>
<evidence type="ECO:0000259" key="4">
    <source>
        <dbReference type="Pfam" id="PF01764"/>
    </source>
</evidence>